<evidence type="ECO:0000313" key="2">
    <source>
        <dbReference type="Proteomes" id="UP000717328"/>
    </source>
</evidence>
<sequence length="454" mass="48952">MAATALFGLVSISLVLFTYERGLTPLYGSGPTTHLLNKTILATVVLAALNPISVHPARLWLYTALDLAIAPNATYWVAVWTSRMKDPVVGPAITHASVLAPLVFFLTTSVLEFPSKQGLSSVAFRVGVAGAAYVIAQALSQQLWANLQYLNSVSESQTFLGLAGVSWVIWTFKTSIPLLSSKQKKSSPSLSESQVKSILVVLFIAIWGSTYKKLASPVLPHPLKETYTHPTAPIQIHSSVQSTTGLIVVGEALPPPDLHGDGNDQTMHSVRYLRASHSILGGVWTRSKVYLLDDEEPVRDSFGTELGDSIYSTFVLQEAVRLIDSTEKAKAGLWDNALIIGLGAGISATAFSRHGISTTIVEIDPAVYDAARTFFGLPDPGPGKVFLEDARGWAAHKKDSIQAGNNETLYDIVVHDCFSGGGVPEHIFTMEFWTDLKASMQPEGIIAVVSGFEF</sequence>
<dbReference type="Proteomes" id="UP000717328">
    <property type="component" value="Unassembled WGS sequence"/>
</dbReference>
<name>A0A9P7KLX6_9AGAR</name>
<dbReference type="Gene3D" id="3.40.50.150">
    <property type="entry name" value="Vaccinia Virus protein VP39"/>
    <property type="match status" value="1"/>
</dbReference>
<proteinExistence type="predicted"/>
<dbReference type="NCBIfam" id="NF037959">
    <property type="entry name" value="MFS_SpdSyn"/>
    <property type="match status" value="1"/>
</dbReference>
<dbReference type="InterPro" id="IPR029063">
    <property type="entry name" value="SAM-dependent_MTases_sf"/>
</dbReference>
<accession>A0A9P7KLX6</accession>
<dbReference type="SUPFAM" id="SSF53335">
    <property type="entry name" value="S-adenosyl-L-methionine-dependent methyltransferases"/>
    <property type="match status" value="1"/>
</dbReference>
<organism evidence="1 2">
    <name type="scientific">Sphagnurus paluster</name>
    <dbReference type="NCBI Taxonomy" id="117069"/>
    <lineage>
        <taxon>Eukaryota</taxon>
        <taxon>Fungi</taxon>
        <taxon>Dikarya</taxon>
        <taxon>Basidiomycota</taxon>
        <taxon>Agaricomycotina</taxon>
        <taxon>Agaricomycetes</taxon>
        <taxon>Agaricomycetidae</taxon>
        <taxon>Agaricales</taxon>
        <taxon>Tricholomatineae</taxon>
        <taxon>Lyophyllaceae</taxon>
        <taxon>Sphagnurus</taxon>
    </lineage>
</organism>
<reference evidence="1" key="2">
    <citation type="submission" date="2021-10" db="EMBL/GenBank/DDBJ databases">
        <title>Phylogenomics reveals ancestral predisposition of the termite-cultivated fungus Termitomyces towards a domesticated lifestyle.</title>
        <authorList>
            <person name="Auxier B."/>
            <person name="Grum-Grzhimaylo A."/>
            <person name="Cardenas M.E."/>
            <person name="Lodge J.D."/>
            <person name="Laessoe T."/>
            <person name="Pedersen O."/>
            <person name="Smith M.E."/>
            <person name="Kuyper T.W."/>
            <person name="Franco-Molano E.A."/>
            <person name="Baroni T.J."/>
            <person name="Aanen D.K."/>
        </authorList>
    </citation>
    <scope>NUCLEOTIDE SEQUENCE</scope>
    <source>
        <strain evidence="1">D49</strain>
    </source>
</reference>
<evidence type="ECO:0008006" key="3">
    <source>
        <dbReference type="Google" id="ProtNLM"/>
    </source>
</evidence>
<dbReference type="Pfam" id="PF01564">
    <property type="entry name" value="Spermine_synth"/>
    <property type="match status" value="1"/>
</dbReference>
<dbReference type="AlphaFoldDB" id="A0A9P7KLX6"/>
<dbReference type="EMBL" id="JABCKI010000004">
    <property type="protein sequence ID" value="KAG5654629.1"/>
    <property type="molecule type" value="Genomic_DNA"/>
</dbReference>
<evidence type="ECO:0000313" key="1">
    <source>
        <dbReference type="EMBL" id="KAG5654629.1"/>
    </source>
</evidence>
<dbReference type="OrthoDB" id="2016285at2759"/>
<protein>
    <recommendedName>
        <fullName evidence="3">S-adenosyl-L-methionine-dependent methyltransferase</fullName>
    </recommendedName>
</protein>
<comment type="caution">
    <text evidence="1">The sequence shown here is derived from an EMBL/GenBank/DDBJ whole genome shotgun (WGS) entry which is preliminary data.</text>
</comment>
<reference evidence="1" key="1">
    <citation type="submission" date="2021-02" db="EMBL/GenBank/DDBJ databases">
        <authorList>
            <person name="Nieuwenhuis M."/>
            <person name="Van De Peppel L.J.J."/>
        </authorList>
    </citation>
    <scope>NUCLEOTIDE SEQUENCE</scope>
    <source>
        <strain evidence="1">D49</strain>
    </source>
</reference>
<gene>
    <name evidence="1" type="ORF">H0H81_011604</name>
</gene>
<keyword evidence="2" id="KW-1185">Reference proteome</keyword>